<evidence type="ECO:0000313" key="2">
    <source>
        <dbReference type="Proteomes" id="UP000046395"/>
    </source>
</evidence>
<dbReference type="PANTHER" id="PTHR21824">
    <property type="entry name" value="TRANSMEMBRANE PROTEIN 177"/>
    <property type="match status" value="1"/>
</dbReference>
<dbReference type="STRING" id="70415.A0A5S6QNS1"/>
<dbReference type="Proteomes" id="UP000046395">
    <property type="component" value="Unassembled WGS sequence"/>
</dbReference>
<dbReference type="WBParaSite" id="TMUE_2000009001.1">
    <property type="protein sequence ID" value="TMUE_2000009001.1"/>
    <property type="gene ID" value="WBGene00287885"/>
</dbReference>
<dbReference type="PANTHER" id="PTHR21824:SF4">
    <property type="entry name" value="TRANSMEMBRANE PROTEIN 177"/>
    <property type="match status" value="1"/>
</dbReference>
<accession>A0A5S6QNS1</accession>
<protein>
    <submittedName>
        <fullName evidence="3">Transmembrane protein 177</fullName>
    </submittedName>
</protein>
<dbReference type="GO" id="GO:0016020">
    <property type="term" value="C:membrane"/>
    <property type="evidence" value="ECO:0007669"/>
    <property type="project" value="TreeGrafter"/>
</dbReference>
<keyword evidence="1" id="KW-0472">Membrane</keyword>
<keyword evidence="2" id="KW-1185">Reference proteome</keyword>
<sequence>MRMLQGYEFLTVILRTLTESQVKNIGLANEQGSSGNSELVWLIWKKHSRRLDVLPVLPERFRQHGCSPVVQNALRSFREHIKAVPMDDHGSSRSWHGKVEKIPQDMEDLIIDEVDLFAEKRKAESMSKLGNFTLRKVDPFTNYKFIGMNGDEFQRFGSPRSMLGSCIAVPDVLWSEEARVRYVKEWLANHLSSSSNLSTDLLSKVGNSFDLSSKAKRFLVQRELHAIWCIDRPVSIGCLTIAAGLLLGKMYSTCLSYFQKANLAIGYRAIGIFYVITAVAILYLFVLEQGKQYVERTANRGAMALGEDYKEGAVEVYEKISERNRALKECADIQGARKLFLPNGDRLLKWYEVPGMKYSQLLEMARTFEPTEADNGPFALYL</sequence>
<evidence type="ECO:0000313" key="3">
    <source>
        <dbReference type="WBParaSite" id="TMUE_2000009001.1"/>
    </source>
</evidence>
<dbReference type="InterPro" id="IPR026620">
    <property type="entry name" value="TMEM177"/>
</dbReference>
<feature type="transmembrane region" description="Helical" evidence="1">
    <location>
        <begin position="267"/>
        <end position="286"/>
    </location>
</feature>
<proteinExistence type="predicted"/>
<keyword evidence="1" id="KW-0812">Transmembrane</keyword>
<reference evidence="3" key="1">
    <citation type="submission" date="2019-12" db="UniProtKB">
        <authorList>
            <consortium name="WormBaseParasite"/>
        </authorList>
    </citation>
    <scope>IDENTIFICATION</scope>
</reference>
<organism evidence="2 3">
    <name type="scientific">Trichuris muris</name>
    <name type="common">Mouse whipworm</name>
    <dbReference type="NCBI Taxonomy" id="70415"/>
    <lineage>
        <taxon>Eukaryota</taxon>
        <taxon>Metazoa</taxon>
        <taxon>Ecdysozoa</taxon>
        <taxon>Nematoda</taxon>
        <taxon>Enoplea</taxon>
        <taxon>Dorylaimia</taxon>
        <taxon>Trichinellida</taxon>
        <taxon>Trichuridae</taxon>
        <taxon>Trichuris</taxon>
    </lineage>
</organism>
<name>A0A5S6QNS1_TRIMR</name>
<dbReference type="AlphaFoldDB" id="A0A5S6QNS1"/>
<evidence type="ECO:0000256" key="1">
    <source>
        <dbReference type="SAM" id="Phobius"/>
    </source>
</evidence>
<keyword evidence="1" id="KW-1133">Transmembrane helix</keyword>